<proteinExistence type="predicted"/>
<name>A0ACC1A7G2_9ROSI</name>
<dbReference type="EMBL" id="CM047908">
    <property type="protein sequence ID" value="KAJ0082170.1"/>
    <property type="molecule type" value="Genomic_DNA"/>
</dbReference>
<sequence length="43" mass="5026">MANSRIARFVMEVAPPQFVSVMRHRTVKMLDTITEEDRDVSFN</sequence>
<comment type="caution">
    <text evidence="1">The sequence shown here is derived from an EMBL/GenBank/DDBJ whole genome shotgun (WGS) entry which is preliminary data.</text>
</comment>
<keyword evidence="2" id="KW-1185">Reference proteome</keyword>
<protein>
    <submittedName>
        <fullName evidence="1">Uncharacterized protein</fullName>
    </submittedName>
</protein>
<accession>A0ACC1A7G2</accession>
<reference evidence="2" key="1">
    <citation type="journal article" date="2023" name="G3 (Bethesda)">
        <title>Genome assembly and association tests identify interacting loci associated with vigor, precocity, and sex in interspecific pistachio rootstocks.</title>
        <authorList>
            <person name="Palmer W."/>
            <person name="Jacygrad E."/>
            <person name="Sagayaradj S."/>
            <person name="Cavanaugh K."/>
            <person name="Han R."/>
            <person name="Bertier L."/>
            <person name="Beede B."/>
            <person name="Kafkas S."/>
            <person name="Golino D."/>
            <person name="Preece J."/>
            <person name="Michelmore R."/>
        </authorList>
    </citation>
    <scope>NUCLEOTIDE SEQUENCE [LARGE SCALE GENOMIC DNA]</scope>
</reference>
<gene>
    <name evidence="1" type="ORF">Patl1_11121</name>
</gene>
<evidence type="ECO:0000313" key="1">
    <source>
        <dbReference type="EMBL" id="KAJ0082170.1"/>
    </source>
</evidence>
<evidence type="ECO:0000313" key="2">
    <source>
        <dbReference type="Proteomes" id="UP001164250"/>
    </source>
</evidence>
<organism evidence="1 2">
    <name type="scientific">Pistacia atlantica</name>
    <dbReference type="NCBI Taxonomy" id="434234"/>
    <lineage>
        <taxon>Eukaryota</taxon>
        <taxon>Viridiplantae</taxon>
        <taxon>Streptophyta</taxon>
        <taxon>Embryophyta</taxon>
        <taxon>Tracheophyta</taxon>
        <taxon>Spermatophyta</taxon>
        <taxon>Magnoliopsida</taxon>
        <taxon>eudicotyledons</taxon>
        <taxon>Gunneridae</taxon>
        <taxon>Pentapetalae</taxon>
        <taxon>rosids</taxon>
        <taxon>malvids</taxon>
        <taxon>Sapindales</taxon>
        <taxon>Anacardiaceae</taxon>
        <taxon>Pistacia</taxon>
    </lineage>
</organism>
<dbReference type="Proteomes" id="UP001164250">
    <property type="component" value="Chromosome 12"/>
</dbReference>